<dbReference type="Pfam" id="PF08837">
    <property type="entry name" value="DUF1810"/>
    <property type="match status" value="1"/>
</dbReference>
<dbReference type="InterPro" id="IPR014937">
    <property type="entry name" value="DUF1810"/>
</dbReference>
<name>A0ABU2ZEX2_9SPHN</name>
<dbReference type="Proteomes" id="UP001259803">
    <property type="component" value="Unassembled WGS sequence"/>
</dbReference>
<dbReference type="EMBL" id="JAVRHS010000001">
    <property type="protein sequence ID" value="MDT0574906.1"/>
    <property type="molecule type" value="Genomic_DNA"/>
</dbReference>
<evidence type="ECO:0000313" key="2">
    <source>
        <dbReference type="Proteomes" id="UP001259803"/>
    </source>
</evidence>
<dbReference type="SUPFAM" id="SSF140736">
    <property type="entry name" value="Rv1873-like"/>
    <property type="match status" value="1"/>
</dbReference>
<keyword evidence="2" id="KW-1185">Reference proteome</keyword>
<proteinExistence type="predicted"/>
<reference evidence="1 2" key="1">
    <citation type="submission" date="2023-09" db="EMBL/GenBank/DDBJ databases">
        <authorList>
            <person name="Rey-Velasco X."/>
        </authorList>
    </citation>
    <scope>NUCLEOTIDE SEQUENCE [LARGE SCALE GENOMIC DNA]</scope>
    <source>
        <strain evidence="1 2">F390</strain>
    </source>
</reference>
<protein>
    <submittedName>
        <fullName evidence="1">DUF1810 domain-containing protein</fullName>
    </submittedName>
</protein>
<dbReference type="InterPro" id="IPR036287">
    <property type="entry name" value="Rv1873-like_sf"/>
</dbReference>
<comment type="caution">
    <text evidence="1">The sequence shown here is derived from an EMBL/GenBank/DDBJ whole genome shotgun (WGS) entry which is preliminary data.</text>
</comment>
<evidence type="ECO:0000313" key="1">
    <source>
        <dbReference type="EMBL" id="MDT0574906.1"/>
    </source>
</evidence>
<gene>
    <name evidence="1" type="ORF">RM533_01760</name>
</gene>
<dbReference type="Gene3D" id="1.25.40.380">
    <property type="entry name" value="Protein of unknown function DUF1810"/>
    <property type="match status" value="1"/>
</dbReference>
<accession>A0ABU2ZEX2</accession>
<organism evidence="1 2">
    <name type="scientific">Croceicoccus esteveae</name>
    <dbReference type="NCBI Taxonomy" id="3075597"/>
    <lineage>
        <taxon>Bacteria</taxon>
        <taxon>Pseudomonadati</taxon>
        <taxon>Pseudomonadota</taxon>
        <taxon>Alphaproteobacteria</taxon>
        <taxon>Sphingomonadales</taxon>
        <taxon>Erythrobacteraceae</taxon>
        <taxon>Croceicoccus</taxon>
    </lineage>
</organism>
<dbReference type="PIRSF" id="PIRSF008546">
    <property type="entry name" value="UCP008546"/>
    <property type="match status" value="1"/>
</dbReference>
<sequence>MVHALDRFEDAQEATIDRALDELCKGRKQSHWMWFVFPQIAGLGHSPTARHFAISDVHEAQAYATHPVLGARLRLACSAVMSWAGRRSAQEIFGATDAMKLCSSMTLFEWACPDENIFAQVLDAYFSGKRDRRTRSILSAGVQHQE</sequence>
<dbReference type="RefSeq" id="WP_311339463.1">
    <property type="nucleotide sequence ID" value="NZ_JAVRHS010000001.1"/>
</dbReference>